<gene>
    <name evidence="2" type="ORF">HED55_27205</name>
</gene>
<comment type="similarity">
    <text evidence="1">Belongs to the phD/YefM antitoxin family.</text>
</comment>
<comment type="caution">
    <text evidence="2">The sequence shown here is derived from an EMBL/GenBank/DDBJ whole genome shotgun (WGS) entry which is preliminary data.</text>
</comment>
<organism evidence="2 3">
    <name type="scientific">Brucella haematophila</name>
    <dbReference type="NCBI Taxonomy" id="419474"/>
    <lineage>
        <taxon>Bacteria</taxon>
        <taxon>Pseudomonadati</taxon>
        <taxon>Pseudomonadota</taxon>
        <taxon>Alphaproteobacteria</taxon>
        <taxon>Hyphomicrobiales</taxon>
        <taxon>Brucellaceae</taxon>
        <taxon>Brucella/Ochrobactrum group</taxon>
        <taxon>Brucella</taxon>
    </lineage>
</organism>
<protein>
    <submittedName>
        <fullName evidence="2">Type II toxin-antitoxin system Phd/YefM family antitoxin</fullName>
    </submittedName>
</protein>
<evidence type="ECO:0000256" key="1">
    <source>
        <dbReference type="ARBA" id="ARBA00009981"/>
    </source>
</evidence>
<dbReference type="InterPro" id="IPR036165">
    <property type="entry name" value="YefM-like_sf"/>
</dbReference>
<sequence>MKQFSFSDMNRASGEILETAMIEPVALTKRGKEKLVILTADAYRRLAGANAGRSVQPV</sequence>
<dbReference type="Proteomes" id="UP000704467">
    <property type="component" value="Unassembled WGS sequence"/>
</dbReference>
<dbReference type="NCBIfam" id="TIGR01552">
    <property type="entry name" value="phd_fam"/>
    <property type="match status" value="1"/>
</dbReference>
<evidence type="ECO:0000313" key="3">
    <source>
        <dbReference type="Proteomes" id="UP000704467"/>
    </source>
</evidence>
<reference evidence="2 3" key="1">
    <citation type="submission" date="2020-03" db="EMBL/GenBank/DDBJ databases">
        <title>Whole genome sequencing of clinical and environmental type strains of Ochrobactrum.</title>
        <authorList>
            <person name="Dharne M."/>
        </authorList>
    </citation>
    <scope>NUCLEOTIDE SEQUENCE [LARGE SCALE GENOMIC DNA]</scope>
    <source>
        <strain evidence="2 3">CIP 109452</strain>
    </source>
</reference>
<accession>A0ABX1DXG9</accession>
<keyword evidence="3" id="KW-1185">Reference proteome</keyword>
<dbReference type="SUPFAM" id="SSF143120">
    <property type="entry name" value="YefM-like"/>
    <property type="match status" value="1"/>
</dbReference>
<dbReference type="EMBL" id="JAAVLN010000006">
    <property type="protein sequence ID" value="NKC05465.1"/>
    <property type="molecule type" value="Genomic_DNA"/>
</dbReference>
<dbReference type="Gene3D" id="3.40.1620.10">
    <property type="entry name" value="YefM-like domain"/>
    <property type="match status" value="1"/>
</dbReference>
<proteinExistence type="inferred from homology"/>
<name>A0ABX1DXG9_9HYPH</name>
<evidence type="ECO:0000313" key="2">
    <source>
        <dbReference type="EMBL" id="NKC05465.1"/>
    </source>
</evidence>